<dbReference type="InterPro" id="IPR001849">
    <property type="entry name" value="PH_domain"/>
</dbReference>
<evidence type="ECO:0000259" key="2">
    <source>
        <dbReference type="PROSITE" id="PS50003"/>
    </source>
</evidence>
<dbReference type="SMART" id="SM00233">
    <property type="entry name" value="PH"/>
    <property type="match status" value="1"/>
</dbReference>
<feature type="compositionally biased region" description="Low complexity" evidence="1">
    <location>
        <begin position="507"/>
        <end position="520"/>
    </location>
</feature>
<evidence type="ECO:0000313" key="4">
    <source>
        <dbReference type="Proteomes" id="UP000238350"/>
    </source>
</evidence>
<dbReference type="SUPFAM" id="SSF50729">
    <property type="entry name" value="PH domain-like"/>
    <property type="match status" value="1"/>
</dbReference>
<dbReference type="OrthoDB" id="5563754at2759"/>
<sequence>MRLVNKLLRSPSGALHDDQTPPQTPMTPGTPGFDTDSAPFMRPADVNVRHISGIFQPAALSSRGILPKTVVEKPLLPEASKETPPEMLPILSQLAAHNVRPYHEGYFMLLSDLNNDGKAPANRQWEEVFGTLRGTQLATWNATELEQKGADAHPHYINIDDATFKSVPKLPSPGGELSNIIVLSTTMKNRYLMQFSSAQAYQTWTSALRLAMFERTSLQEAYTGALLSCKGTQLNGIRSLLGPTKVRRDGWCSVRFGAGMPWRRVWFMATPGPLLTAKEHKQASVPGLPELSKKERANYGRIAFYESAKNLKKPLAIIVRAHSAYALFPEKAILMDMSSLLKIEGHVIFAGEEKEAKLSMVHVMPDPRPCIQGFEILIRFLIPVFDVFNLYGRPQRLNADKADMRSLLFAMPTLPHVYYCDIADVQMLLSQSGWENWDCKIWIDKIRELLARKIATGYRGLGNIHDFSSDHSSIGAGSFAESSNDKTRAARAVSQPGRMNVPNLQASSSDSLPQSIDSHSTGSHMALGQSQENLIKEVRAKPAGTYNAYGGQPQNTRNQTQFGANQQQAPARPLQVYPKIAPSGRVAPPPPSDIRQPKRPSGSRPMPGHERSQSEGQDPNTLIIAPGSGPLTPTFNNDSWAAKPENRNSEVSVSESFQSASDTLDQNRPNTASTSSVNVFDPGYRRPTANTADPAVANEAKDRAKHNSYAQYSDYIETYIPNQGKTTTNDAAAQRPALLEIKKVEPDVSHAPMPTTPVNVMSPPLSFDSPSAISQARNTESPTSAAPASTFQNPYGTRNYGGASSSDLVAPRSQQQQRRPSGPRDPTAQLQQSPQRKYPNTQAPQTAQPMRVQPAMQQQQQQQPSLGQVFGQLLSQPKMSGVARPHSPGPQGSYGAHPPQHGSPGQQAPLGNPGYNPYAQYSQPPIQSVPNPYAQYSQPPVQSQPKQQGPYPGRPNAPPLMQQPTHSHENLGGRRGPPQQGPYGTHVYAQAQPRPHPPGARRGVPSSPSHRPVAKGQMPPGSTYSHRSDGPYAAVPRS</sequence>
<feature type="compositionally biased region" description="Polar residues" evidence="1">
    <location>
        <begin position="828"/>
        <end position="848"/>
    </location>
</feature>
<dbReference type="STRING" id="45607.A0A2T0FCY4"/>
<dbReference type="Gene3D" id="2.30.29.30">
    <property type="entry name" value="Pleckstrin-homology domain (PH domain)/Phosphotyrosine-binding domain (PTB)"/>
    <property type="match status" value="1"/>
</dbReference>
<dbReference type="Pfam" id="PF00169">
    <property type="entry name" value="PH"/>
    <property type="match status" value="1"/>
</dbReference>
<feature type="compositionally biased region" description="Polar residues" evidence="1">
    <location>
        <begin position="552"/>
        <end position="569"/>
    </location>
</feature>
<gene>
    <name evidence="3" type="ORF">B9G98_00493</name>
</gene>
<organism evidence="3 4">
    <name type="scientific">Wickerhamiella sorbophila</name>
    <dbReference type="NCBI Taxonomy" id="45607"/>
    <lineage>
        <taxon>Eukaryota</taxon>
        <taxon>Fungi</taxon>
        <taxon>Dikarya</taxon>
        <taxon>Ascomycota</taxon>
        <taxon>Saccharomycotina</taxon>
        <taxon>Dipodascomycetes</taxon>
        <taxon>Dipodascales</taxon>
        <taxon>Trichomonascaceae</taxon>
        <taxon>Wickerhamiella</taxon>
    </lineage>
</organism>
<dbReference type="Pfam" id="PF25381">
    <property type="entry name" value="PH_26"/>
    <property type="match status" value="1"/>
</dbReference>
<dbReference type="EMBL" id="NDIQ01000001">
    <property type="protein sequence ID" value="PRT52873.1"/>
    <property type="molecule type" value="Genomic_DNA"/>
</dbReference>
<evidence type="ECO:0000256" key="1">
    <source>
        <dbReference type="SAM" id="MobiDB-lite"/>
    </source>
</evidence>
<accession>A0A2T0FCY4</accession>
<feature type="domain" description="PH" evidence="2">
    <location>
        <begin position="100"/>
        <end position="213"/>
    </location>
</feature>
<protein>
    <recommendedName>
        <fullName evidence="2">PH domain-containing protein</fullName>
    </recommendedName>
</protein>
<dbReference type="Proteomes" id="UP000238350">
    <property type="component" value="Unassembled WGS sequence"/>
</dbReference>
<dbReference type="InterPro" id="IPR058155">
    <property type="entry name" value="Skg3/CAF120-like_PH"/>
</dbReference>
<feature type="compositionally biased region" description="Polar residues" evidence="1">
    <location>
        <begin position="919"/>
        <end position="930"/>
    </location>
</feature>
<feature type="region of interest" description="Disordered" evidence="1">
    <location>
        <begin position="1"/>
        <end position="38"/>
    </location>
</feature>
<feature type="compositionally biased region" description="Polar residues" evidence="1">
    <location>
        <begin position="768"/>
        <end position="807"/>
    </location>
</feature>
<dbReference type="RefSeq" id="XP_024662819.1">
    <property type="nucleotide sequence ID" value="XM_024807051.1"/>
</dbReference>
<comment type="caution">
    <text evidence="3">The sequence shown here is derived from an EMBL/GenBank/DDBJ whole genome shotgun (WGS) entry which is preliminary data.</text>
</comment>
<feature type="compositionally biased region" description="Low complexity" evidence="1">
    <location>
        <begin position="932"/>
        <end position="950"/>
    </location>
</feature>
<dbReference type="InterPro" id="IPR011993">
    <property type="entry name" value="PH-like_dom_sf"/>
</dbReference>
<feature type="region of interest" description="Disordered" evidence="1">
    <location>
        <begin position="544"/>
        <end position="705"/>
    </location>
</feature>
<proteinExistence type="predicted"/>
<name>A0A2T0FCY4_9ASCO</name>
<reference evidence="3 4" key="1">
    <citation type="submission" date="2017-04" db="EMBL/GenBank/DDBJ databases">
        <title>Genome sequencing of [Candida] sorbophila.</title>
        <authorList>
            <person name="Ahn J.O."/>
        </authorList>
    </citation>
    <scope>NUCLEOTIDE SEQUENCE [LARGE SCALE GENOMIC DNA]</scope>
    <source>
        <strain evidence="3 4">DS02</strain>
    </source>
</reference>
<dbReference type="GeneID" id="36514242"/>
<feature type="compositionally biased region" description="Low complexity" evidence="1">
    <location>
        <begin position="811"/>
        <end position="826"/>
    </location>
</feature>
<feature type="region of interest" description="Disordered" evidence="1">
    <location>
        <begin position="744"/>
        <end position="1038"/>
    </location>
</feature>
<dbReference type="PROSITE" id="PS50003">
    <property type="entry name" value="PH_DOMAIN"/>
    <property type="match status" value="1"/>
</dbReference>
<evidence type="ECO:0000313" key="3">
    <source>
        <dbReference type="EMBL" id="PRT52873.1"/>
    </source>
</evidence>
<dbReference type="AlphaFoldDB" id="A0A2T0FCY4"/>
<keyword evidence="4" id="KW-1185">Reference proteome</keyword>
<feature type="region of interest" description="Disordered" evidence="1">
    <location>
        <begin position="475"/>
        <end position="524"/>
    </location>
</feature>
<feature type="compositionally biased region" description="Polar residues" evidence="1">
    <location>
        <begin position="657"/>
        <end position="678"/>
    </location>
</feature>